<dbReference type="EMBL" id="JACHOR010000001">
    <property type="protein sequence ID" value="MBB5744515.1"/>
    <property type="molecule type" value="Genomic_DNA"/>
</dbReference>
<accession>A0A7W9CF72</accession>
<keyword evidence="1" id="KW-0732">Signal</keyword>
<reference evidence="2 3" key="1">
    <citation type="submission" date="2020-08" db="EMBL/GenBank/DDBJ databases">
        <title>Genomic Encyclopedia of Type Strains, Phase IV (KMG-IV): sequencing the most valuable type-strain genomes for metagenomic binning, comparative biology and taxonomic classification.</title>
        <authorList>
            <person name="Goeker M."/>
        </authorList>
    </citation>
    <scope>NUCLEOTIDE SEQUENCE [LARGE SCALE GENOMIC DNA]</scope>
    <source>
        <strain evidence="2 3">DSM 4737</strain>
    </source>
</reference>
<evidence type="ECO:0000313" key="3">
    <source>
        <dbReference type="Proteomes" id="UP000545037"/>
    </source>
</evidence>
<organism evidence="2 3">
    <name type="scientific">Brevundimonas variabilis</name>
    <dbReference type="NCBI Taxonomy" id="74312"/>
    <lineage>
        <taxon>Bacteria</taxon>
        <taxon>Pseudomonadati</taxon>
        <taxon>Pseudomonadota</taxon>
        <taxon>Alphaproteobacteria</taxon>
        <taxon>Caulobacterales</taxon>
        <taxon>Caulobacteraceae</taxon>
        <taxon>Brevundimonas</taxon>
    </lineage>
</organism>
<comment type="caution">
    <text evidence="2">The sequence shown here is derived from an EMBL/GenBank/DDBJ whole genome shotgun (WGS) entry which is preliminary data.</text>
</comment>
<name>A0A7W9CF72_9CAUL</name>
<sequence>MTSFLPALLVWAVFPGVLAAQDPVGEGTLHVWSQRSGGGVYVSPGERVGAARIRAWSWDVTSNAATPDVAFGFHNEYDCAQGTFRRLQRVRLNDGQVVERVDVAEPHRSPTLMEVESDLLPEFCAGKIGSLVTVPSLEAARSLARNPRH</sequence>
<dbReference type="Proteomes" id="UP000545037">
    <property type="component" value="Unassembled WGS sequence"/>
</dbReference>
<feature type="signal peptide" evidence="1">
    <location>
        <begin position="1"/>
        <end position="19"/>
    </location>
</feature>
<evidence type="ECO:0000313" key="2">
    <source>
        <dbReference type="EMBL" id="MBB5744515.1"/>
    </source>
</evidence>
<feature type="chain" id="PRO_5030894328" evidence="1">
    <location>
        <begin position="20"/>
        <end position="149"/>
    </location>
</feature>
<dbReference type="AlphaFoldDB" id="A0A7W9CF72"/>
<protein>
    <submittedName>
        <fullName evidence="2">Uncharacterized protein</fullName>
    </submittedName>
</protein>
<proteinExistence type="predicted"/>
<keyword evidence="3" id="KW-1185">Reference proteome</keyword>
<evidence type="ECO:0000256" key="1">
    <source>
        <dbReference type="SAM" id="SignalP"/>
    </source>
</evidence>
<gene>
    <name evidence="2" type="ORF">GGR13_000087</name>
</gene>
<dbReference type="RefSeq" id="WP_183211498.1">
    <property type="nucleotide sequence ID" value="NZ_JACHOR010000001.1"/>
</dbReference>